<dbReference type="AlphaFoldDB" id="A0A846LLZ2"/>
<comment type="caution">
    <text evidence="3">The sequence shown here is derived from an EMBL/GenBank/DDBJ whole genome shotgun (WGS) entry which is preliminary data.</text>
</comment>
<reference evidence="5" key="2">
    <citation type="journal article" date="2019" name="Int. J. Syst. Evol. Microbiol.">
        <title>The Global Catalogue of Microorganisms (GCM) 10K type strain sequencing project: providing services to taxonomists for standard genome sequencing and annotation.</title>
        <authorList>
            <consortium name="The Broad Institute Genomics Platform"/>
            <consortium name="The Broad Institute Genome Sequencing Center for Infectious Disease"/>
            <person name="Wu L."/>
            <person name="Ma J."/>
        </authorList>
    </citation>
    <scope>NUCLEOTIDE SEQUENCE [LARGE SCALE GENOMIC DNA]</scope>
    <source>
        <strain evidence="5">CGMCC 4.5581</strain>
    </source>
</reference>
<dbReference type="InterPro" id="IPR018392">
    <property type="entry name" value="LysM"/>
</dbReference>
<dbReference type="SUPFAM" id="SSF54106">
    <property type="entry name" value="LysM domain"/>
    <property type="match status" value="1"/>
</dbReference>
<dbReference type="PANTHER" id="PTHR34700">
    <property type="entry name" value="POTASSIUM BINDING PROTEIN KBP"/>
    <property type="match status" value="1"/>
</dbReference>
<dbReference type="RefSeq" id="WP_166755813.1">
    <property type="nucleotide sequence ID" value="NZ_BAABJU010000023.1"/>
</dbReference>
<dbReference type="CDD" id="cd00118">
    <property type="entry name" value="LysM"/>
    <property type="match status" value="1"/>
</dbReference>
<evidence type="ECO:0000259" key="1">
    <source>
        <dbReference type="PROSITE" id="PS51782"/>
    </source>
</evidence>
<reference evidence="2" key="1">
    <citation type="journal article" date="2014" name="Int. J. Syst. Evol. Microbiol.">
        <title>Complete genome of a new Firmicutes species belonging to the dominant human colonic microbiota ('Ruminococcus bicirculans') reveals two chromosomes and a selective capacity to utilize plant glucans.</title>
        <authorList>
            <consortium name="NISC Comparative Sequencing Program"/>
            <person name="Wegmann U."/>
            <person name="Louis P."/>
            <person name="Goesmann A."/>
            <person name="Henrissat B."/>
            <person name="Duncan S.H."/>
            <person name="Flint H.J."/>
        </authorList>
    </citation>
    <scope>NUCLEOTIDE SEQUENCE</scope>
    <source>
        <strain evidence="2">CGMCC 4.5581</strain>
    </source>
</reference>
<evidence type="ECO:0000313" key="5">
    <source>
        <dbReference type="Proteomes" id="UP000648663"/>
    </source>
</evidence>
<reference evidence="2" key="4">
    <citation type="submission" date="2024-05" db="EMBL/GenBank/DDBJ databases">
        <authorList>
            <person name="Sun Q."/>
            <person name="Zhou Y."/>
        </authorList>
    </citation>
    <scope>NUCLEOTIDE SEQUENCE</scope>
    <source>
        <strain evidence="2">CGMCC 4.5581</strain>
    </source>
</reference>
<evidence type="ECO:0000313" key="4">
    <source>
        <dbReference type="Proteomes" id="UP000552836"/>
    </source>
</evidence>
<dbReference type="InterPro" id="IPR036779">
    <property type="entry name" value="LysM_dom_sf"/>
</dbReference>
<feature type="domain" description="LysM" evidence="1">
    <location>
        <begin position="113"/>
        <end position="161"/>
    </location>
</feature>
<reference evidence="3 4" key="3">
    <citation type="submission" date="2020-02" db="EMBL/GenBank/DDBJ databases">
        <title>Sequencing the genomes of 1000 actinobacteria strains.</title>
        <authorList>
            <person name="Klenk H.-P."/>
        </authorList>
    </citation>
    <scope>NUCLEOTIDE SEQUENCE [LARGE SCALE GENOMIC DNA]</scope>
    <source>
        <strain evidence="3 4">DSM 45201</strain>
    </source>
</reference>
<gene>
    <name evidence="3" type="ORF">FB380_003072</name>
    <name evidence="2" type="ORF">GCM10011589_13480</name>
</gene>
<organism evidence="3 4">
    <name type="scientific">Modestobacter marinus</name>
    <dbReference type="NCBI Taxonomy" id="477641"/>
    <lineage>
        <taxon>Bacteria</taxon>
        <taxon>Bacillati</taxon>
        <taxon>Actinomycetota</taxon>
        <taxon>Actinomycetes</taxon>
        <taxon>Geodermatophilales</taxon>
        <taxon>Geodermatophilaceae</taxon>
        <taxon>Modestobacter</taxon>
    </lineage>
</organism>
<dbReference type="InterPro" id="IPR052196">
    <property type="entry name" value="Bact_Kbp"/>
</dbReference>
<dbReference type="Gene3D" id="3.10.350.10">
    <property type="entry name" value="LysM domain"/>
    <property type="match status" value="1"/>
</dbReference>
<dbReference type="PROSITE" id="PS51782">
    <property type="entry name" value="LYSM"/>
    <property type="match status" value="1"/>
</dbReference>
<dbReference type="EMBL" id="BMMI01000002">
    <property type="protein sequence ID" value="GGL58764.1"/>
    <property type="molecule type" value="Genomic_DNA"/>
</dbReference>
<keyword evidence="5" id="KW-1185">Reference proteome</keyword>
<dbReference type="SMART" id="SM00257">
    <property type="entry name" value="LysM"/>
    <property type="match status" value="1"/>
</dbReference>
<accession>A0A846LLZ2</accession>
<dbReference type="Proteomes" id="UP000552836">
    <property type="component" value="Unassembled WGS sequence"/>
</dbReference>
<dbReference type="PANTHER" id="PTHR34700:SF4">
    <property type="entry name" value="PHAGE-LIKE ELEMENT PBSX PROTEIN XKDP"/>
    <property type="match status" value="1"/>
</dbReference>
<dbReference type="Pfam" id="PF10648">
    <property type="entry name" value="Gmad2"/>
    <property type="match status" value="1"/>
</dbReference>
<protein>
    <recommendedName>
        <fullName evidence="1">LysM domain-containing protein</fullName>
    </recommendedName>
</protein>
<evidence type="ECO:0000313" key="2">
    <source>
        <dbReference type="EMBL" id="GGL58764.1"/>
    </source>
</evidence>
<sequence>MVRLIEVRQPREHDVVAARFALAGFGSGFEATVSWRLLGAGGAPLGEGLVPGVGSMGVVDDFALEVELPAGVDARGEHALLQVFGDDASGENPPGTDLNQVRVTLFTGMQGWRLYEVVPGDTLSAIARDEGQGTSVADVFEANRDTLMDPDLIFPGQVLRVPLF</sequence>
<evidence type="ECO:0000313" key="3">
    <source>
        <dbReference type="EMBL" id="NIH68626.1"/>
    </source>
</evidence>
<name>A0A846LLZ2_9ACTN</name>
<dbReference type="Pfam" id="PF01476">
    <property type="entry name" value="LysM"/>
    <property type="match status" value="1"/>
</dbReference>
<dbReference type="InterPro" id="IPR018911">
    <property type="entry name" value="Gmad2_Ig-like_dom"/>
</dbReference>
<dbReference type="Proteomes" id="UP000648663">
    <property type="component" value="Unassembled WGS sequence"/>
</dbReference>
<dbReference type="EMBL" id="JAAMPA010000001">
    <property type="protein sequence ID" value="NIH68626.1"/>
    <property type="molecule type" value="Genomic_DNA"/>
</dbReference>
<proteinExistence type="predicted"/>